<protein>
    <recommendedName>
        <fullName evidence="2">HTH cro/C1-type domain-containing protein</fullName>
    </recommendedName>
</protein>
<keyword evidence="1" id="KW-0238">DNA-binding</keyword>
<name>A0A1F8CUA5_9BACT</name>
<dbReference type="GO" id="GO:0003677">
    <property type="term" value="F:DNA binding"/>
    <property type="evidence" value="ECO:0007669"/>
    <property type="project" value="UniProtKB-KW"/>
</dbReference>
<dbReference type="AlphaFoldDB" id="A0A1F8CUA5"/>
<reference evidence="3 4" key="1">
    <citation type="journal article" date="2016" name="Nat. Commun.">
        <title>Thousands of microbial genomes shed light on interconnected biogeochemical processes in an aquifer system.</title>
        <authorList>
            <person name="Anantharaman K."/>
            <person name="Brown C.T."/>
            <person name="Hug L.A."/>
            <person name="Sharon I."/>
            <person name="Castelle C.J."/>
            <person name="Probst A.J."/>
            <person name="Thomas B.C."/>
            <person name="Singh A."/>
            <person name="Wilkins M.J."/>
            <person name="Karaoz U."/>
            <person name="Brodie E.L."/>
            <person name="Williams K.H."/>
            <person name="Hubbard S.S."/>
            <person name="Banfield J.F."/>
        </authorList>
    </citation>
    <scope>NUCLEOTIDE SEQUENCE [LARGE SCALE GENOMIC DNA]</scope>
</reference>
<dbReference type="InterPro" id="IPR001387">
    <property type="entry name" value="Cro/C1-type_HTH"/>
</dbReference>
<feature type="domain" description="HTH cro/C1-type" evidence="2">
    <location>
        <begin position="16"/>
        <end position="70"/>
    </location>
</feature>
<comment type="caution">
    <text evidence="3">The sequence shown here is derived from an EMBL/GenBank/DDBJ whole genome shotgun (WGS) entry which is preliminary data.</text>
</comment>
<organism evidence="3 4">
    <name type="scientific">Candidatus Woesebacteria bacterium RIFOXYB1_FULL_38_16</name>
    <dbReference type="NCBI Taxonomy" id="1802538"/>
    <lineage>
        <taxon>Bacteria</taxon>
        <taxon>Candidatus Woeseibacteriota</taxon>
    </lineage>
</organism>
<dbReference type="PANTHER" id="PTHR46797">
    <property type="entry name" value="HTH-TYPE TRANSCRIPTIONAL REGULATOR"/>
    <property type="match status" value="1"/>
</dbReference>
<dbReference type="Pfam" id="PF01381">
    <property type="entry name" value="HTH_3"/>
    <property type="match status" value="1"/>
</dbReference>
<dbReference type="InterPro" id="IPR010982">
    <property type="entry name" value="Lambda_DNA-bd_dom_sf"/>
</dbReference>
<evidence type="ECO:0000256" key="1">
    <source>
        <dbReference type="ARBA" id="ARBA00023125"/>
    </source>
</evidence>
<dbReference type="SUPFAM" id="SSF47413">
    <property type="entry name" value="lambda repressor-like DNA-binding domains"/>
    <property type="match status" value="1"/>
</dbReference>
<proteinExistence type="predicted"/>
<dbReference type="GO" id="GO:0003700">
    <property type="term" value="F:DNA-binding transcription factor activity"/>
    <property type="evidence" value="ECO:0007669"/>
    <property type="project" value="TreeGrafter"/>
</dbReference>
<sequence>MSKDFTALAKEFGKNVRNIRQEQNITQEALANEAQIERSYMGGIERGEKNPTLKKLFQISRALHISLKKLFK</sequence>
<evidence type="ECO:0000259" key="2">
    <source>
        <dbReference type="PROSITE" id="PS50943"/>
    </source>
</evidence>
<dbReference type="CDD" id="cd00093">
    <property type="entry name" value="HTH_XRE"/>
    <property type="match status" value="1"/>
</dbReference>
<dbReference type="PROSITE" id="PS50943">
    <property type="entry name" value="HTH_CROC1"/>
    <property type="match status" value="1"/>
</dbReference>
<dbReference type="Proteomes" id="UP000178999">
    <property type="component" value="Unassembled WGS sequence"/>
</dbReference>
<dbReference type="EMBL" id="MGHY01000006">
    <property type="protein sequence ID" value="OGM79913.1"/>
    <property type="molecule type" value="Genomic_DNA"/>
</dbReference>
<dbReference type="SMART" id="SM00530">
    <property type="entry name" value="HTH_XRE"/>
    <property type="match status" value="1"/>
</dbReference>
<gene>
    <name evidence="3" type="ORF">A2382_03125</name>
</gene>
<dbReference type="STRING" id="1802538.A2382_03125"/>
<dbReference type="PANTHER" id="PTHR46797:SF1">
    <property type="entry name" value="METHYLPHOSPHONATE SYNTHASE"/>
    <property type="match status" value="1"/>
</dbReference>
<dbReference type="Gene3D" id="1.10.260.40">
    <property type="entry name" value="lambda repressor-like DNA-binding domains"/>
    <property type="match status" value="1"/>
</dbReference>
<accession>A0A1F8CUA5</accession>
<evidence type="ECO:0000313" key="4">
    <source>
        <dbReference type="Proteomes" id="UP000178999"/>
    </source>
</evidence>
<evidence type="ECO:0000313" key="3">
    <source>
        <dbReference type="EMBL" id="OGM79913.1"/>
    </source>
</evidence>
<dbReference type="GO" id="GO:0005829">
    <property type="term" value="C:cytosol"/>
    <property type="evidence" value="ECO:0007669"/>
    <property type="project" value="TreeGrafter"/>
</dbReference>
<dbReference type="InterPro" id="IPR050807">
    <property type="entry name" value="TransReg_Diox_bact_type"/>
</dbReference>